<comment type="caution">
    <text evidence="2">The sequence shown here is derived from an EMBL/GenBank/DDBJ whole genome shotgun (WGS) entry which is preliminary data.</text>
</comment>
<dbReference type="PANTHER" id="PTHR35867:SF1">
    <property type="entry name" value="PROTEIN RSEC"/>
    <property type="match status" value="1"/>
</dbReference>
<keyword evidence="3" id="KW-1185">Reference proteome</keyword>
<dbReference type="EMBL" id="SDKK01000001">
    <property type="protein sequence ID" value="TYC62045.1"/>
    <property type="molecule type" value="Genomic_DNA"/>
</dbReference>
<gene>
    <name evidence="2" type="ORF">ETQ85_00310</name>
</gene>
<proteinExistence type="predicted"/>
<feature type="transmembrane region" description="Helical" evidence="1">
    <location>
        <begin position="78"/>
        <end position="100"/>
    </location>
</feature>
<dbReference type="RefSeq" id="WP_148577136.1">
    <property type="nucleotide sequence ID" value="NZ_SDKK01000001.1"/>
</dbReference>
<organism evidence="2 3">
    <name type="scientific">Zoogloea oleivorans</name>
    <dbReference type="NCBI Taxonomy" id="1552750"/>
    <lineage>
        <taxon>Bacteria</taxon>
        <taxon>Pseudomonadati</taxon>
        <taxon>Pseudomonadota</taxon>
        <taxon>Betaproteobacteria</taxon>
        <taxon>Rhodocyclales</taxon>
        <taxon>Zoogloeaceae</taxon>
        <taxon>Zoogloea</taxon>
    </lineage>
</organism>
<dbReference type="AlphaFoldDB" id="A0A6C2D8P1"/>
<dbReference type="Proteomes" id="UP000389128">
    <property type="component" value="Unassembled WGS sequence"/>
</dbReference>
<reference evidence="2 3" key="1">
    <citation type="submission" date="2019-01" db="EMBL/GenBank/DDBJ databases">
        <title>Zoogloea oleivorans genome sequencing and assembly.</title>
        <authorList>
            <person name="Tancsics A."/>
            <person name="Farkas M."/>
            <person name="Kriszt B."/>
            <person name="Maroti G."/>
            <person name="Horvath B."/>
        </authorList>
    </citation>
    <scope>NUCLEOTIDE SEQUENCE [LARGE SCALE GENOMIC DNA]</scope>
    <source>
        <strain evidence="2 3">Buc</strain>
    </source>
</reference>
<dbReference type="PANTHER" id="PTHR35867">
    <property type="entry name" value="PROTEIN RSEC"/>
    <property type="match status" value="1"/>
</dbReference>
<protein>
    <submittedName>
        <fullName evidence="2">Fis family transcriptional regulator</fullName>
    </submittedName>
</protein>
<feature type="transmembrane region" description="Helical" evidence="1">
    <location>
        <begin position="106"/>
        <end position="123"/>
    </location>
</feature>
<keyword evidence="1" id="KW-0812">Transmembrane</keyword>
<keyword evidence="1" id="KW-0472">Membrane</keyword>
<evidence type="ECO:0000313" key="3">
    <source>
        <dbReference type="Proteomes" id="UP000389128"/>
    </source>
</evidence>
<accession>A0A6C2D8P1</accession>
<evidence type="ECO:0000313" key="2">
    <source>
        <dbReference type="EMBL" id="TYC62045.1"/>
    </source>
</evidence>
<evidence type="ECO:0000256" key="1">
    <source>
        <dbReference type="SAM" id="Phobius"/>
    </source>
</evidence>
<dbReference type="InterPro" id="IPR007359">
    <property type="entry name" value="SigmaE_reg_RseC_MucC"/>
</dbReference>
<name>A0A6C2D8P1_9RHOO</name>
<keyword evidence="1" id="KW-1133">Transmembrane helix</keyword>
<sequence length="152" mass="15307">MRVNGVVQRIEDGYAWVDVSVAQGCGRCQEPGGCGGVNIAKPFGSSSRAVRVRNEINARPGEQVGVVVEEGVPLRGALFAYAFPVLGLIAGAALGTAVASADSVDLSATIGAVAGCLAAILLGRGRTGWAKSAELPLRLEKGAVSAGGECGR</sequence>
<dbReference type="Pfam" id="PF04246">
    <property type="entry name" value="RseC_MucC"/>
    <property type="match status" value="1"/>
</dbReference>
<dbReference type="OrthoDB" id="8536337at2"/>